<keyword evidence="6 13" id="KW-0067">ATP-binding</keyword>
<feature type="domain" description="Kinesin motor" evidence="17">
    <location>
        <begin position="1"/>
        <end position="155"/>
    </location>
</feature>
<dbReference type="GO" id="GO:0030166">
    <property type="term" value="P:proteoglycan biosynthetic process"/>
    <property type="evidence" value="ECO:0007669"/>
    <property type="project" value="TreeGrafter"/>
</dbReference>
<keyword evidence="10" id="KW-0472">Membrane</keyword>
<evidence type="ECO:0000256" key="12">
    <source>
        <dbReference type="ARBA" id="ARBA00023277"/>
    </source>
</evidence>
<comment type="caution">
    <text evidence="18">The sequence shown here is derived from an EMBL/GenBank/DDBJ whole genome shotgun (WGS) entry which is preliminary data.</text>
</comment>
<dbReference type="STRING" id="84645.A0A498MN09"/>
<dbReference type="GO" id="GO:0008017">
    <property type="term" value="F:microtubule binding"/>
    <property type="evidence" value="ECO:0007669"/>
    <property type="project" value="InterPro"/>
</dbReference>
<dbReference type="AlphaFoldDB" id="A0A498MN09"/>
<feature type="region of interest" description="Disordered" evidence="16">
    <location>
        <begin position="343"/>
        <end position="375"/>
    </location>
</feature>
<proteinExistence type="inferred from homology"/>
<dbReference type="GO" id="GO:0003777">
    <property type="term" value="F:microtubule motor activity"/>
    <property type="evidence" value="ECO:0007669"/>
    <property type="project" value="InterPro"/>
</dbReference>
<keyword evidence="13" id="KW-0505">Motor protein</keyword>
<dbReference type="Gene3D" id="3.40.850.10">
    <property type="entry name" value="Kinesin motor domain"/>
    <property type="match status" value="2"/>
</dbReference>
<evidence type="ECO:0000256" key="10">
    <source>
        <dbReference type="ARBA" id="ARBA00023136"/>
    </source>
</evidence>
<feature type="coiled-coil region" evidence="15">
    <location>
        <begin position="241"/>
        <end position="275"/>
    </location>
</feature>
<dbReference type="PANTHER" id="PTHR12137">
    <property type="entry name" value="CARBOHYDRATE SULFOTRANSFERASE"/>
    <property type="match status" value="1"/>
</dbReference>
<evidence type="ECO:0000313" key="18">
    <source>
        <dbReference type="EMBL" id="RXN18515.1"/>
    </source>
</evidence>
<dbReference type="EMBL" id="QBIY01012713">
    <property type="protein sequence ID" value="RXN18515.1"/>
    <property type="molecule type" value="Genomic_DNA"/>
</dbReference>
<dbReference type="SUPFAM" id="SSF52540">
    <property type="entry name" value="P-loop containing nucleoside triphosphate hydrolases"/>
    <property type="match status" value="1"/>
</dbReference>
<dbReference type="PANTHER" id="PTHR12137:SF4">
    <property type="entry name" value="CARBOHYDRATE SULFOTRANSFERASE 12"/>
    <property type="match status" value="1"/>
</dbReference>
<feature type="domain" description="Kinesin motor" evidence="17">
    <location>
        <begin position="188"/>
        <end position="226"/>
    </location>
</feature>
<evidence type="ECO:0000256" key="16">
    <source>
        <dbReference type="SAM" id="MobiDB-lite"/>
    </source>
</evidence>
<evidence type="ECO:0000256" key="9">
    <source>
        <dbReference type="ARBA" id="ARBA00023034"/>
    </source>
</evidence>
<protein>
    <recommendedName>
        <fullName evidence="14">Carbohydrate sulfotransferase</fullName>
        <ecNumber evidence="14">2.8.2.-</ecNumber>
    </recommendedName>
</protein>
<evidence type="ECO:0000256" key="14">
    <source>
        <dbReference type="RuleBase" id="RU364020"/>
    </source>
</evidence>
<evidence type="ECO:0000256" key="7">
    <source>
        <dbReference type="ARBA" id="ARBA00022968"/>
    </source>
</evidence>
<dbReference type="InterPro" id="IPR001752">
    <property type="entry name" value="Kinesin_motor_dom"/>
</dbReference>
<evidence type="ECO:0000256" key="11">
    <source>
        <dbReference type="ARBA" id="ARBA00023180"/>
    </source>
</evidence>
<keyword evidence="9 14" id="KW-0333">Golgi apparatus</keyword>
<dbReference type="InterPro" id="IPR027417">
    <property type="entry name" value="P-loop_NTPase"/>
</dbReference>
<keyword evidence="15" id="KW-0175">Coiled coil</keyword>
<organism evidence="18 19">
    <name type="scientific">Labeo rohita</name>
    <name type="common">Indian major carp</name>
    <name type="synonym">Cyprinus rohita</name>
    <dbReference type="NCBI Taxonomy" id="84645"/>
    <lineage>
        <taxon>Eukaryota</taxon>
        <taxon>Metazoa</taxon>
        <taxon>Chordata</taxon>
        <taxon>Craniata</taxon>
        <taxon>Vertebrata</taxon>
        <taxon>Euteleostomi</taxon>
        <taxon>Actinopterygii</taxon>
        <taxon>Neopterygii</taxon>
        <taxon>Teleostei</taxon>
        <taxon>Ostariophysi</taxon>
        <taxon>Cypriniformes</taxon>
        <taxon>Cyprinidae</taxon>
        <taxon>Labeoninae</taxon>
        <taxon>Labeonini</taxon>
        <taxon>Labeo</taxon>
    </lineage>
</organism>
<gene>
    <name evidence="18" type="ORF">ROHU_026122</name>
</gene>
<evidence type="ECO:0000256" key="13">
    <source>
        <dbReference type="PROSITE-ProRule" id="PRU00283"/>
    </source>
</evidence>
<dbReference type="GO" id="GO:0016051">
    <property type="term" value="P:carbohydrate biosynthetic process"/>
    <property type="evidence" value="ECO:0007669"/>
    <property type="project" value="InterPro"/>
</dbReference>
<evidence type="ECO:0000313" key="19">
    <source>
        <dbReference type="Proteomes" id="UP000290572"/>
    </source>
</evidence>
<keyword evidence="4" id="KW-0812">Transmembrane</keyword>
<evidence type="ECO:0000256" key="4">
    <source>
        <dbReference type="ARBA" id="ARBA00022692"/>
    </source>
</evidence>
<keyword evidence="12 14" id="KW-0119">Carbohydrate metabolism</keyword>
<keyword evidence="3 14" id="KW-0808">Transferase</keyword>
<feature type="compositionally biased region" description="Basic and acidic residues" evidence="16">
    <location>
        <begin position="569"/>
        <end position="584"/>
    </location>
</feature>
<dbReference type="SMART" id="SM00129">
    <property type="entry name" value="KISc"/>
    <property type="match status" value="1"/>
</dbReference>
<dbReference type="InterPro" id="IPR036961">
    <property type="entry name" value="Kinesin_motor_dom_sf"/>
</dbReference>
<evidence type="ECO:0000256" key="3">
    <source>
        <dbReference type="ARBA" id="ARBA00022679"/>
    </source>
</evidence>
<accession>A0A498MN09</accession>
<comment type="subcellular location">
    <subcellularLocation>
        <location evidence="1 14">Golgi apparatus membrane</location>
        <topology evidence="1 14">Single-pass type II membrane protein</topology>
    </subcellularLocation>
</comment>
<dbReference type="Pfam" id="PF00225">
    <property type="entry name" value="Kinesin"/>
    <property type="match status" value="2"/>
</dbReference>
<evidence type="ECO:0000256" key="5">
    <source>
        <dbReference type="ARBA" id="ARBA00022741"/>
    </source>
</evidence>
<comment type="similarity">
    <text evidence="2 14">Belongs to the sulfotransferase 2 family.</text>
</comment>
<evidence type="ECO:0000256" key="1">
    <source>
        <dbReference type="ARBA" id="ARBA00004323"/>
    </source>
</evidence>
<dbReference type="Proteomes" id="UP000290572">
    <property type="component" value="Unassembled WGS sequence"/>
</dbReference>
<evidence type="ECO:0000259" key="17">
    <source>
        <dbReference type="PROSITE" id="PS50067"/>
    </source>
</evidence>
<dbReference type="Pfam" id="PF03567">
    <property type="entry name" value="Sulfotransfer_2"/>
    <property type="match status" value="1"/>
</dbReference>
<comment type="similarity">
    <text evidence="13">Belongs to the TRAFAC class myosin-kinesin ATPase superfamily. Kinesin family.</text>
</comment>
<sequence length="1063" mass="121493">MVVLMDPCEDSDNVLRANRSREKTYMFDVAFDYTATQEDVYVATTKNLIDGVIAGYNATVFAYGPTGAGKTYTMLGLDSEPGIYIRTLNDLFRAIEDSTEDLDCSVYMSYIEIYNEMIRDLLNPSSGYLELREDAKGEIRIAGITEFSTCNAKEVTVKQKSRVKDINEEVRVGKLFMVDLAGTERASQDALGGNSRTVMITHISPASSNFEESRNTLVYADKAKNIRTKVKRNLMNVSYHLAQYTRIIADLRSEIDRLRAKIDQQSQQEQQKGEKADIREIQAEVQQYSHGEMALLQEQLLSAFREQMEIRRSLMELENCNMELHIDTSRHLLTISDWERDRARARRGRDEVNGEKTDRDKEEEQGSGPEEPQYVTAAREEIGPLLAEQRKTMELKDNSLMIMTSQMRLDVISDLEEVDKTQQNNRKFSPLDKHPRDSSSSGLDYDSDNNRVFKSLSKLKPHRRHHLSASPTLSRKVCAVKGSTPVCPAEAVSPDTLREIVTDTKSISVIAAKRRSHLAKETNSRVASLALAAGLKSSASMDSLVSTLADESPQVKRNPPRRHGGRSQSKQDLKTSESRMELPQRHQRKKRSRSFEASKRQVQKPRQNPSRYPVLESISDNRLVRPALNMIQPLNSAGNPATPPVAKVKNPVSYFTGEVQLEKLEIRGTPPSTIHQKHSDVKRGQATYKRQRVHWDDVRDGTFYLHVASSSPALPTSMMSSGHWTSEDSFLWKESSGSVKPNLTITTLLSNLTQTLTRSSPTHLKLRQAHRRRLIRELCSANTSFNFPGKLKTFDQIPSKALDHLIVDDHHGVIYCFVPKVACTNWKRVMIVLSQNLKAPDGAPYLDPLDIPSALSHNATLHLTFNKFWKLFGRFSRPLMHHKLKNYTKFLFVRDPFVRLISAFRNKFALPNEDFYRQFGSVILQRYANISKPPDSAQDAFAAGIRLSFTHFIKYLLDPQTEQEKPFNEHWQQIHRLCHPCQIEYDFVGKLETLDEDTEHLLEILGMENQIRFPPGYRNRTAANWERDWFANISVADRRKLYNLYEADFRLFGYDKPETLLHE</sequence>
<dbReference type="GO" id="GO:0008146">
    <property type="term" value="F:sulfotransferase activity"/>
    <property type="evidence" value="ECO:0007669"/>
    <property type="project" value="InterPro"/>
</dbReference>
<feature type="region of interest" description="Disordered" evidence="16">
    <location>
        <begin position="421"/>
        <end position="447"/>
    </location>
</feature>
<dbReference type="EC" id="2.8.2.-" evidence="14"/>
<feature type="region of interest" description="Disordered" evidence="16">
    <location>
        <begin position="546"/>
        <end position="617"/>
    </location>
</feature>
<dbReference type="PRINTS" id="PR00380">
    <property type="entry name" value="KINESINHEAVY"/>
</dbReference>
<evidence type="ECO:0000256" key="2">
    <source>
        <dbReference type="ARBA" id="ARBA00006339"/>
    </source>
</evidence>
<reference evidence="18 19" key="1">
    <citation type="submission" date="2018-03" db="EMBL/GenBank/DDBJ databases">
        <title>Draft genome sequence of Rohu Carp (Labeo rohita).</title>
        <authorList>
            <person name="Das P."/>
            <person name="Kushwaha B."/>
            <person name="Joshi C.G."/>
            <person name="Kumar D."/>
            <person name="Nagpure N.S."/>
            <person name="Sahoo L."/>
            <person name="Das S.P."/>
            <person name="Bit A."/>
            <person name="Patnaik S."/>
            <person name="Meher P.K."/>
            <person name="Jayasankar P."/>
            <person name="Koringa P.G."/>
            <person name="Patel N.V."/>
            <person name="Hinsu A.T."/>
            <person name="Kumar R."/>
            <person name="Pandey M."/>
            <person name="Agarwal S."/>
            <person name="Srivastava S."/>
            <person name="Singh M."/>
            <person name="Iquebal M.A."/>
            <person name="Jaiswal S."/>
            <person name="Angadi U.B."/>
            <person name="Kumar N."/>
            <person name="Raza M."/>
            <person name="Shah T.M."/>
            <person name="Rai A."/>
            <person name="Jena J.K."/>
        </authorList>
    </citation>
    <scope>NUCLEOTIDE SEQUENCE [LARGE SCALE GENOMIC DNA]</scope>
    <source>
        <strain evidence="18">DASCIFA01</strain>
        <tissue evidence="18">Testis</tissue>
    </source>
</reference>
<comment type="caution">
    <text evidence="13">Lacks conserved residue(s) required for the propagation of feature annotation.</text>
</comment>
<keyword evidence="19" id="KW-1185">Reference proteome</keyword>
<dbReference type="InterPro" id="IPR018011">
    <property type="entry name" value="Carb_sulfotrans_8-10"/>
</dbReference>
<keyword evidence="11 14" id="KW-0325">Glycoprotein</keyword>
<evidence type="ECO:0000256" key="6">
    <source>
        <dbReference type="ARBA" id="ARBA00022840"/>
    </source>
</evidence>
<keyword evidence="8" id="KW-1133">Transmembrane helix</keyword>
<feature type="compositionally biased region" description="Basic and acidic residues" evidence="16">
    <location>
        <begin position="343"/>
        <end position="364"/>
    </location>
</feature>
<evidence type="ECO:0000256" key="8">
    <source>
        <dbReference type="ARBA" id="ARBA00022989"/>
    </source>
</evidence>
<dbReference type="GO" id="GO:0048731">
    <property type="term" value="P:system development"/>
    <property type="evidence" value="ECO:0007669"/>
    <property type="project" value="UniProtKB-ARBA"/>
</dbReference>
<dbReference type="GO" id="GO:0000139">
    <property type="term" value="C:Golgi membrane"/>
    <property type="evidence" value="ECO:0007669"/>
    <property type="project" value="UniProtKB-SubCell"/>
</dbReference>
<name>A0A498MN09_LABRO</name>
<evidence type="ECO:0000256" key="15">
    <source>
        <dbReference type="SAM" id="Coils"/>
    </source>
</evidence>
<dbReference type="InterPro" id="IPR005331">
    <property type="entry name" value="Sulfotransferase"/>
</dbReference>
<dbReference type="GO" id="GO:0005524">
    <property type="term" value="F:ATP binding"/>
    <property type="evidence" value="ECO:0007669"/>
    <property type="project" value="UniProtKB-UniRule"/>
</dbReference>
<feature type="binding site" evidence="13">
    <location>
        <begin position="64"/>
        <end position="71"/>
    </location>
    <ligand>
        <name>ATP</name>
        <dbReference type="ChEBI" id="CHEBI:30616"/>
    </ligand>
</feature>
<keyword evidence="7 14" id="KW-0735">Signal-anchor</keyword>
<dbReference type="GO" id="GO:0007018">
    <property type="term" value="P:microtubule-based movement"/>
    <property type="evidence" value="ECO:0007669"/>
    <property type="project" value="InterPro"/>
</dbReference>
<keyword evidence="5 13" id="KW-0547">Nucleotide-binding</keyword>
<dbReference type="PROSITE" id="PS50067">
    <property type="entry name" value="KINESIN_MOTOR_2"/>
    <property type="match status" value="2"/>
</dbReference>